<evidence type="ECO:0000313" key="2">
    <source>
        <dbReference type="EMBL" id="AAM36500.1"/>
    </source>
</evidence>
<evidence type="ECO:0000313" key="3">
    <source>
        <dbReference type="Proteomes" id="UP000000576"/>
    </source>
</evidence>
<accession>A0AAI7ZER3</accession>
<reference evidence="2 3" key="1">
    <citation type="journal article" date="2002" name="Nature">
        <title>Comparison of the genomes of two Xanthomonas pathogens with differing host specificities.</title>
        <authorList>
            <person name="da Silva A.C."/>
            <person name="Ferro J.A."/>
            <person name="Reinach F.C."/>
            <person name="Farah C.S."/>
            <person name="Furlan L.R."/>
            <person name="Quaggio R.B."/>
            <person name="Monteiro-Vitorello C.B."/>
            <person name="Van Sluys M.A."/>
            <person name="Almeida N.F."/>
            <person name="Alves L.M."/>
            <person name="do Amaral A.M."/>
            <person name="Bertolini M.C."/>
            <person name="Camargo L.E."/>
            <person name="Camarotte G."/>
            <person name="Cannavan F."/>
            <person name="Cardozo J."/>
            <person name="Chambergo F."/>
            <person name="Ciapina L.P."/>
            <person name="Cicarelli R.M."/>
            <person name="Coutinho L.L."/>
            <person name="Cursino-Santos J.R."/>
            <person name="El-Dorry H."/>
            <person name="Faria J.B."/>
            <person name="Ferreira A.J."/>
            <person name="Ferreira R.C."/>
            <person name="Ferro M.I."/>
            <person name="Formighieri E.F."/>
            <person name="Franco M.C."/>
            <person name="Greggio C.C."/>
            <person name="Gruber A."/>
            <person name="Katsuyama A.M."/>
            <person name="Kishi L.T."/>
            <person name="Leite R.P."/>
            <person name="Lemos E.G."/>
            <person name="Lemos M.V."/>
            <person name="Locali E.C."/>
            <person name="Machado M.A."/>
            <person name="Madeira A.M."/>
            <person name="Martinez-Rossi N.M."/>
            <person name="Martins E.C."/>
            <person name="Meidanis J."/>
            <person name="Menck C.F."/>
            <person name="Miyaki C.Y."/>
            <person name="Moon D.H."/>
            <person name="Moreira L.M."/>
            <person name="Novo M.T."/>
            <person name="Okura V.K."/>
            <person name="Oliveira M.C."/>
            <person name="Oliveira V.R."/>
            <person name="Pereira H.A."/>
            <person name="Rossi A."/>
            <person name="Sena J.A."/>
            <person name="Silva C."/>
            <person name="de Souza R.F."/>
            <person name="Spinola L.A."/>
            <person name="Takita M.A."/>
            <person name="Tamura R.E."/>
            <person name="Teixeira E.C."/>
            <person name="Tezza R.I."/>
            <person name="Trindade dos Santos M."/>
            <person name="Truffi D."/>
            <person name="Tsai S.M."/>
            <person name="White F.F."/>
            <person name="Setubal J.C."/>
            <person name="Kitajima J.P."/>
        </authorList>
    </citation>
    <scope>NUCLEOTIDE SEQUENCE [LARGE SCALE GENOMIC DNA]</scope>
    <source>
        <strain evidence="2 3">306</strain>
    </source>
</reference>
<proteinExistence type="predicted"/>
<evidence type="ECO:0000256" key="1">
    <source>
        <dbReference type="SAM" id="MobiDB-lite"/>
    </source>
</evidence>
<feature type="region of interest" description="Disordered" evidence="1">
    <location>
        <begin position="31"/>
        <end position="52"/>
    </location>
</feature>
<sequence>MTSATQCLHAFAAKIATLSLTRVEGCGRCGGVASPPSRRGTTDDDSGSSCRSRPLGAGDLGRRDCTTGRGAACRWRVAGCVGRLLVLRTGRCGDARCRRAAVSWPQCGRLVVCRRGGGFVAVDVVGIRQRLLALGAASGPDCRPGIGARLAIAEIAAPRVAHGIAQPGRCAGGGICGGVRIGVHAAWRD</sequence>
<dbReference type="Proteomes" id="UP000000576">
    <property type="component" value="Chromosome"/>
</dbReference>
<gene>
    <name evidence="2" type="ordered locus">XAC1632</name>
</gene>
<organism evidence="2 3">
    <name type="scientific">Xanthomonas axonopodis pv. citri (strain 306)</name>
    <dbReference type="NCBI Taxonomy" id="190486"/>
    <lineage>
        <taxon>Bacteria</taxon>
        <taxon>Pseudomonadati</taxon>
        <taxon>Pseudomonadota</taxon>
        <taxon>Gammaproteobacteria</taxon>
        <taxon>Lysobacterales</taxon>
        <taxon>Lysobacteraceae</taxon>
        <taxon>Xanthomonas</taxon>
    </lineage>
</organism>
<dbReference type="EMBL" id="AE008923">
    <property type="protein sequence ID" value="AAM36500.1"/>
    <property type="molecule type" value="Genomic_DNA"/>
</dbReference>
<dbReference type="AlphaFoldDB" id="A0AAI7ZER3"/>
<name>A0AAI7ZER3_XANAC</name>
<protein>
    <submittedName>
        <fullName evidence="2">Uncharacterized protein</fullName>
    </submittedName>
</protein>
<dbReference type="KEGG" id="xac:XAC1632"/>